<protein>
    <submittedName>
        <fullName evidence="2">Uncharacterized protein</fullName>
    </submittedName>
</protein>
<evidence type="ECO:0000256" key="1">
    <source>
        <dbReference type="SAM" id="Phobius"/>
    </source>
</evidence>
<keyword evidence="1" id="KW-0472">Membrane</keyword>
<proteinExistence type="predicted"/>
<dbReference type="AlphaFoldDB" id="A0A2T0JSB6"/>
<dbReference type="EMBL" id="PVMZ01000033">
    <property type="protein sequence ID" value="PRX10524.1"/>
    <property type="molecule type" value="Genomic_DNA"/>
</dbReference>
<comment type="caution">
    <text evidence="2">The sequence shown here is derived from an EMBL/GenBank/DDBJ whole genome shotgun (WGS) entry which is preliminary data.</text>
</comment>
<name>A0A2T0JSB6_9ACTN</name>
<dbReference type="Proteomes" id="UP000239415">
    <property type="component" value="Unassembled WGS sequence"/>
</dbReference>
<evidence type="ECO:0000313" key="3">
    <source>
        <dbReference type="Proteomes" id="UP000239415"/>
    </source>
</evidence>
<gene>
    <name evidence="2" type="ORF">CLV67_1334</name>
</gene>
<accession>A0A2T0JSB6</accession>
<evidence type="ECO:0000313" key="2">
    <source>
        <dbReference type="EMBL" id="PRX10524.1"/>
    </source>
</evidence>
<keyword evidence="1" id="KW-1133">Transmembrane helix</keyword>
<keyword evidence="3" id="KW-1185">Reference proteome</keyword>
<sequence>MVSCRGWWLHMVVQFVVFLSAYSNPGSRTGEWPVSDFGAVRPVLLVVAVILAEVCCIDR</sequence>
<reference evidence="2 3" key="1">
    <citation type="submission" date="2018-03" db="EMBL/GenBank/DDBJ databases">
        <title>Genomic Encyclopedia of Archaeal and Bacterial Type Strains, Phase II (KMG-II): from individual species to whole genera.</title>
        <authorList>
            <person name="Goeker M."/>
        </authorList>
    </citation>
    <scope>NUCLEOTIDE SEQUENCE [LARGE SCALE GENOMIC DNA]</scope>
    <source>
        <strain evidence="2 3">DSM 43146</strain>
    </source>
</reference>
<keyword evidence="1" id="KW-0812">Transmembrane</keyword>
<feature type="transmembrane region" description="Helical" evidence="1">
    <location>
        <begin position="39"/>
        <end position="57"/>
    </location>
</feature>
<organism evidence="2 3">
    <name type="scientific">Actinoplanes italicus</name>
    <dbReference type="NCBI Taxonomy" id="113567"/>
    <lineage>
        <taxon>Bacteria</taxon>
        <taxon>Bacillati</taxon>
        <taxon>Actinomycetota</taxon>
        <taxon>Actinomycetes</taxon>
        <taxon>Micromonosporales</taxon>
        <taxon>Micromonosporaceae</taxon>
        <taxon>Actinoplanes</taxon>
    </lineage>
</organism>